<dbReference type="AlphaFoldDB" id="A0A3Q8XHR8"/>
<proteinExistence type="predicted"/>
<dbReference type="SUPFAM" id="SSF103473">
    <property type="entry name" value="MFS general substrate transporter"/>
    <property type="match status" value="1"/>
</dbReference>
<feature type="transmembrane region" description="Helical" evidence="6">
    <location>
        <begin position="221"/>
        <end position="243"/>
    </location>
</feature>
<keyword evidence="4 6" id="KW-1133">Transmembrane helix</keyword>
<evidence type="ECO:0000256" key="3">
    <source>
        <dbReference type="ARBA" id="ARBA00022692"/>
    </source>
</evidence>
<dbReference type="RefSeq" id="WP_126038962.1">
    <property type="nucleotide sequence ID" value="NZ_CP022298.1"/>
</dbReference>
<dbReference type="Pfam" id="PF01943">
    <property type="entry name" value="Polysacc_synt"/>
    <property type="match status" value="1"/>
</dbReference>
<protein>
    <submittedName>
        <fullName evidence="7">Polysaccharide biosynthesis protein</fullName>
    </submittedName>
</protein>
<accession>A0A3Q8XHR8</accession>
<evidence type="ECO:0000256" key="1">
    <source>
        <dbReference type="ARBA" id="ARBA00004651"/>
    </source>
</evidence>
<dbReference type="Gene3D" id="1.20.1250.20">
    <property type="entry name" value="MFS general substrate transporter like domains"/>
    <property type="match status" value="1"/>
</dbReference>
<dbReference type="EMBL" id="CP022298">
    <property type="protein sequence ID" value="AZN65684.1"/>
    <property type="molecule type" value="Genomic_DNA"/>
</dbReference>
<feature type="transmembrane region" description="Helical" evidence="6">
    <location>
        <begin position="255"/>
        <end position="277"/>
    </location>
</feature>
<gene>
    <name evidence="7" type="ORF">CFH90_17325</name>
</gene>
<dbReference type="InterPro" id="IPR050833">
    <property type="entry name" value="Poly_Biosynth_Transport"/>
</dbReference>
<feature type="transmembrane region" description="Helical" evidence="6">
    <location>
        <begin position="332"/>
        <end position="352"/>
    </location>
</feature>
<keyword evidence="2" id="KW-1003">Cell membrane</keyword>
<evidence type="ECO:0000256" key="5">
    <source>
        <dbReference type="ARBA" id="ARBA00023136"/>
    </source>
</evidence>
<evidence type="ECO:0000256" key="4">
    <source>
        <dbReference type="ARBA" id="ARBA00022989"/>
    </source>
</evidence>
<name>A0A3Q8XHR8_ACIJO</name>
<evidence type="ECO:0000313" key="7">
    <source>
        <dbReference type="EMBL" id="AZN65684.1"/>
    </source>
</evidence>
<evidence type="ECO:0000256" key="6">
    <source>
        <dbReference type="SAM" id="Phobius"/>
    </source>
</evidence>
<reference evidence="7 8" key="1">
    <citation type="submission" date="2017-06" db="EMBL/GenBank/DDBJ databases">
        <title>Complete Genome Sequence of the Carbazole-Degrading Bacterium Acinetobacter johnsonii IC001.</title>
        <authorList>
            <person name="Vejarano F."/>
            <person name="Suzuki-Minakuchi C."/>
            <person name="Ohtsubo Y."/>
            <person name="Tsuda M."/>
            <person name="Okada K."/>
            <person name="Nojiri H."/>
        </authorList>
    </citation>
    <scope>NUCLEOTIDE SEQUENCE [LARGE SCALE GENOMIC DNA]</scope>
    <source>
        <strain evidence="7 8">IC001</strain>
    </source>
</reference>
<feature type="transmembrane region" description="Helical" evidence="6">
    <location>
        <begin position="160"/>
        <end position="177"/>
    </location>
</feature>
<dbReference type="GO" id="GO:0005886">
    <property type="term" value="C:plasma membrane"/>
    <property type="evidence" value="ECO:0007669"/>
    <property type="project" value="UniProtKB-SubCell"/>
</dbReference>
<dbReference type="PANTHER" id="PTHR30250">
    <property type="entry name" value="PST FAMILY PREDICTED COLANIC ACID TRANSPORTER"/>
    <property type="match status" value="1"/>
</dbReference>
<feature type="transmembrane region" description="Helical" evidence="6">
    <location>
        <begin position="364"/>
        <end position="387"/>
    </location>
</feature>
<dbReference type="InterPro" id="IPR002797">
    <property type="entry name" value="Polysacc_synth"/>
</dbReference>
<organism evidence="7 8">
    <name type="scientific">Acinetobacter johnsonii</name>
    <dbReference type="NCBI Taxonomy" id="40214"/>
    <lineage>
        <taxon>Bacteria</taxon>
        <taxon>Pseudomonadati</taxon>
        <taxon>Pseudomonadota</taxon>
        <taxon>Gammaproteobacteria</taxon>
        <taxon>Moraxellales</taxon>
        <taxon>Moraxellaceae</taxon>
        <taxon>Acinetobacter</taxon>
    </lineage>
</organism>
<evidence type="ECO:0000313" key="8">
    <source>
        <dbReference type="Proteomes" id="UP000276980"/>
    </source>
</evidence>
<feature type="transmembrane region" description="Helical" evidence="6">
    <location>
        <begin position="183"/>
        <end position="200"/>
    </location>
</feature>
<feature type="transmembrane region" description="Helical" evidence="6">
    <location>
        <begin position="46"/>
        <end position="68"/>
    </location>
</feature>
<keyword evidence="5 6" id="KW-0472">Membrane</keyword>
<evidence type="ECO:0000256" key="2">
    <source>
        <dbReference type="ARBA" id="ARBA00022475"/>
    </source>
</evidence>
<feature type="transmembrane region" description="Helical" evidence="6">
    <location>
        <begin position="120"/>
        <end position="139"/>
    </location>
</feature>
<sequence length="423" mass="47631">MKILKNNSFIVGTGIYLFSNIINAIIPFILLPILTRYLSPEEYGQVAMFQTLIGGIGAFVGLAFVGAASRKYYDSNLSKKELAEFIGTCFQLSLISLILVCVIIFLFQVKISSWLALEPIHIFFAVFVAFSSVVMSLRLGQWQVRKKAIHYGVFQISQSLLNMLLSLWFVICLLDGVNGRVNAQTIASLTFLMVGLFLLNKEDLIKYLVWKKEYIEEVIKFGIPLIPHIAGSFLLLSVDRFIINREIGLAEVGVYMVAVQLTAIMGVVFDAVNKAYVPWLFDKLKENEHKQNKKIVKLTYLWFLLIVIGVLIIFFTGPSVVVFIAGEKYAQAASVIGWLALGQGFQGMYLMVTNYIFFSKRTGMLSLISMTTGLLNLILLIVFIRIIGLEGAAIAFAISMGVRFLLIWFIANKRYAMPWFSFF</sequence>
<feature type="transmembrane region" description="Helical" evidence="6">
    <location>
        <begin position="298"/>
        <end position="326"/>
    </location>
</feature>
<feature type="transmembrane region" description="Helical" evidence="6">
    <location>
        <begin position="393"/>
        <end position="411"/>
    </location>
</feature>
<feature type="transmembrane region" description="Helical" evidence="6">
    <location>
        <begin position="89"/>
        <end position="108"/>
    </location>
</feature>
<comment type="subcellular location">
    <subcellularLocation>
        <location evidence="1">Cell membrane</location>
        <topology evidence="1">Multi-pass membrane protein</topology>
    </subcellularLocation>
</comment>
<dbReference type="Proteomes" id="UP000276980">
    <property type="component" value="Chromosome"/>
</dbReference>
<dbReference type="PANTHER" id="PTHR30250:SF11">
    <property type="entry name" value="O-ANTIGEN TRANSPORTER-RELATED"/>
    <property type="match status" value="1"/>
</dbReference>
<feature type="transmembrane region" description="Helical" evidence="6">
    <location>
        <begin position="9"/>
        <end position="34"/>
    </location>
</feature>
<keyword evidence="3 6" id="KW-0812">Transmembrane</keyword>
<dbReference type="InterPro" id="IPR036259">
    <property type="entry name" value="MFS_trans_sf"/>
</dbReference>